<dbReference type="AlphaFoldDB" id="A0A1L7XUZ2"/>
<keyword evidence="2" id="KW-0645">Protease</keyword>
<evidence type="ECO:0000256" key="5">
    <source>
        <dbReference type="SAM" id="MobiDB-lite"/>
    </source>
</evidence>
<sequence>MITEKGWDTVYPARRVKAQRWPRRVTTMASFDDKADWDEDNERRSAAKWKQPSSPYDGSTPKKHGIRIIVHPEPLKAEYHALLETQKLLEEYQPDMVIHLGFAADRDYFAIEKGAERDGYHQIPDERRIFFTSAETRKVWGKGPAAPDYTLDIENILRKWKANLNSGAGRSKGKDKGATVDIRTSDDVGNYVCGIVYFVSLEWFWKKFGPLGERRVLFFHVPNMQRNEDYEKGRILRSL</sequence>
<evidence type="ECO:0000256" key="3">
    <source>
        <dbReference type="ARBA" id="ARBA00022801"/>
    </source>
</evidence>
<dbReference type="OrthoDB" id="407146at2759"/>
<evidence type="ECO:0000256" key="4">
    <source>
        <dbReference type="ARBA" id="ARBA00022807"/>
    </source>
</evidence>
<evidence type="ECO:0000256" key="1">
    <source>
        <dbReference type="ARBA" id="ARBA00006641"/>
    </source>
</evidence>
<dbReference type="PANTHER" id="PTHR23402:SF1">
    <property type="entry name" value="PYROGLUTAMYL-PEPTIDASE I"/>
    <property type="match status" value="1"/>
</dbReference>
<proteinExistence type="inferred from homology"/>
<keyword evidence="7" id="KW-1185">Reference proteome</keyword>
<feature type="region of interest" description="Disordered" evidence="5">
    <location>
        <begin position="32"/>
        <end position="64"/>
    </location>
</feature>
<keyword evidence="4" id="KW-0788">Thiol protease</keyword>
<dbReference type="GO" id="GO:0006508">
    <property type="term" value="P:proteolysis"/>
    <property type="evidence" value="ECO:0007669"/>
    <property type="project" value="UniProtKB-KW"/>
</dbReference>
<evidence type="ECO:0000313" key="7">
    <source>
        <dbReference type="Proteomes" id="UP000184330"/>
    </source>
</evidence>
<dbReference type="GO" id="GO:0008234">
    <property type="term" value="F:cysteine-type peptidase activity"/>
    <property type="evidence" value="ECO:0007669"/>
    <property type="project" value="UniProtKB-KW"/>
</dbReference>
<keyword evidence="3" id="KW-0378">Hydrolase</keyword>
<dbReference type="Proteomes" id="UP000184330">
    <property type="component" value="Unassembled WGS sequence"/>
</dbReference>
<dbReference type="InterPro" id="IPR016125">
    <property type="entry name" value="Peptidase_C15-like"/>
</dbReference>
<evidence type="ECO:0000313" key="6">
    <source>
        <dbReference type="EMBL" id="CZR68862.1"/>
    </source>
</evidence>
<gene>
    <name evidence="6" type="ORF">PAC_18762</name>
</gene>
<comment type="similarity">
    <text evidence="1">Belongs to the peptidase C15 family.</text>
</comment>
<evidence type="ECO:0000256" key="2">
    <source>
        <dbReference type="ARBA" id="ARBA00022670"/>
    </source>
</evidence>
<dbReference type="Gene3D" id="3.40.630.20">
    <property type="entry name" value="Peptidase C15, pyroglutamyl peptidase I-like"/>
    <property type="match status" value="1"/>
</dbReference>
<dbReference type="PANTHER" id="PTHR23402">
    <property type="entry name" value="PROTEASE FAMILY C15 PYROGLUTAMYL-PEPTIDASE I-RELATED"/>
    <property type="match status" value="1"/>
</dbReference>
<reference evidence="6 7" key="1">
    <citation type="submission" date="2016-03" db="EMBL/GenBank/DDBJ databases">
        <authorList>
            <person name="Ploux O."/>
        </authorList>
    </citation>
    <scope>NUCLEOTIDE SEQUENCE [LARGE SCALE GENOMIC DNA]</scope>
    <source>
        <strain evidence="6 7">UAMH 11012</strain>
    </source>
</reference>
<accession>A0A1L7XUZ2</accession>
<dbReference type="SUPFAM" id="SSF53182">
    <property type="entry name" value="Pyrrolidone carboxyl peptidase (pyroglutamate aminopeptidase)"/>
    <property type="match status" value="1"/>
</dbReference>
<evidence type="ECO:0008006" key="8">
    <source>
        <dbReference type="Google" id="ProtNLM"/>
    </source>
</evidence>
<name>A0A1L7XUZ2_9HELO</name>
<dbReference type="EMBL" id="FJOG01000060">
    <property type="protein sequence ID" value="CZR68862.1"/>
    <property type="molecule type" value="Genomic_DNA"/>
</dbReference>
<protein>
    <recommendedName>
        <fullName evidence="8">Peptidase C15, pyroglutamyl peptidase I-like protein</fullName>
    </recommendedName>
</protein>
<dbReference type="InterPro" id="IPR036440">
    <property type="entry name" value="Peptidase_C15-like_sf"/>
</dbReference>
<organism evidence="6 7">
    <name type="scientific">Phialocephala subalpina</name>
    <dbReference type="NCBI Taxonomy" id="576137"/>
    <lineage>
        <taxon>Eukaryota</taxon>
        <taxon>Fungi</taxon>
        <taxon>Dikarya</taxon>
        <taxon>Ascomycota</taxon>
        <taxon>Pezizomycotina</taxon>
        <taxon>Leotiomycetes</taxon>
        <taxon>Helotiales</taxon>
        <taxon>Mollisiaceae</taxon>
        <taxon>Phialocephala</taxon>
        <taxon>Phialocephala fortinii species complex</taxon>
    </lineage>
</organism>